<dbReference type="NCBIfam" id="NF002938">
    <property type="entry name" value="PRK03592.1"/>
    <property type="match status" value="1"/>
</dbReference>
<dbReference type="InterPro" id="IPR050266">
    <property type="entry name" value="AB_hydrolase_sf"/>
</dbReference>
<dbReference type="SUPFAM" id="SSF53474">
    <property type="entry name" value="alpha/beta-Hydrolases"/>
    <property type="match status" value="1"/>
</dbReference>
<dbReference type="PRINTS" id="PR00412">
    <property type="entry name" value="EPOXHYDRLASE"/>
</dbReference>
<evidence type="ECO:0000313" key="3">
    <source>
        <dbReference type="Proteomes" id="UP001235744"/>
    </source>
</evidence>
<dbReference type="EMBL" id="CP120988">
    <property type="protein sequence ID" value="WLQ58527.1"/>
    <property type="molecule type" value="Genomic_DNA"/>
</dbReference>
<dbReference type="GO" id="GO:0018786">
    <property type="term" value="F:haloalkane dehalogenase activity"/>
    <property type="evidence" value="ECO:0007669"/>
    <property type="project" value="UniProtKB-EC"/>
</dbReference>
<dbReference type="InterPro" id="IPR029058">
    <property type="entry name" value="AB_hydrolase_fold"/>
</dbReference>
<sequence>MPTVPVLGSTLHYRESGDPHGLPFVFLHGNPTSSHLWRNVTPGVAAPGRRLLAPDLIGMGESGKPRIDYSFDDHARHLDAWFDALGLTEAVLVGHDWGGALAFDRAARLPDTVRGIAFTETIIKPLVGDEFPLAGRELFTLLRTPGVGESMILEQSLFIEGLPDTLATPLAPTDLDVYRRPFPTPDSRRPVLAWTRMMPLDGEPADVVARIERYDAWLVASPEVPKLLAAFEPGPGAMTDRGAVAWCEENIAGLEVSRHGVAGHHSPEDRPKELAAAIDAWARRHGLVRPPAAR</sequence>
<keyword evidence="3" id="KW-1185">Reference proteome</keyword>
<dbReference type="InterPro" id="IPR000639">
    <property type="entry name" value="Epox_hydrolase-like"/>
</dbReference>
<gene>
    <name evidence="2" type="ORF">P8A19_25225</name>
</gene>
<dbReference type="PANTHER" id="PTHR43798">
    <property type="entry name" value="MONOACYLGLYCEROL LIPASE"/>
    <property type="match status" value="1"/>
</dbReference>
<evidence type="ECO:0000313" key="2">
    <source>
        <dbReference type="EMBL" id="WLQ58527.1"/>
    </source>
</evidence>
<evidence type="ECO:0000259" key="1">
    <source>
        <dbReference type="Pfam" id="PF00561"/>
    </source>
</evidence>
<keyword evidence="2" id="KW-0378">Hydrolase</keyword>
<protein>
    <submittedName>
        <fullName evidence="2">Haloalkane dehalogenase</fullName>
        <ecNumber evidence="2">3.8.1.5</ecNumber>
    </submittedName>
</protein>
<accession>A0ABY9IWX6</accession>
<dbReference type="Gene3D" id="3.40.50.1820">
    <property type="entry name" value="alpha/beta hydrolase"/>
    <property type="match status" value="1"/>
</dbReference>
<dbReference type="Pfam" id="PF00561">
    <property type="entry name" value="Abhydrolase_1"/>
    <property type="match status" value="1"/>
</dbReference>
<reference evidence="2 3" key="1">
    <citation type="submission" date="2023-03" db="EMBL/GenBank/DDBJ databases">
        <title>Isolation and description of six Streptomyces strains from soil environments, able to metabolize different microbial glucans.</title>
        <authorList>
            <person name="Widen T."/>
            <person name="Larsbrink J."/>
        </authorList>
    </citation>
    <scope>NUCLEOTIDE SEQUENCE [LARGE SCALE GENOMIC DNA]</scope>
    <source>
        <strain evidence="2 3">Alt2</strain>
    </source>
</reference>
<dbReference type="Proteomes" id="UP001235744">
    <property type="component" value="Chromosome"/>
</dbReference>
<dbReference type="PRINTS" id="PR00111">
    <property type="entry name" value="ABHYDROLASE"/>
</dbReference>
<organism evidence="2 3">
    <name type="scientific">Streptomyces poriferorum</name>
    <dbReference type="NCBI Taxonomy" id="2798799"/>
    <lineage>
        <taxon>Bacteria</taxon>
        <taxon>Bacillati</taxon>
        <taxon>Actinomycetota</taxon>
        <taxon>Actinomycetes</taxon>
        <taxon>Kitasatosporales</taxon>
        <taxon>Streptomycetaceae</taxon>
        <taxon>Streptomyces</taxon>
    </lineage>
</organism>
<dbReference type="InterPro" id="IPR000073">
    <property type="entry name" value="AB_hydrolase_1"/>
</dbReference>
<dbReference type="RefSeq" id="WP_306070360.1">
    <property type="nucleotide sequence ID" value="NZ_CP120988.1"/>
</dbReference>
<dbReference type="EC" id="3.8.1.5" evidence="2"/>
<feature type="domain" description="AB hydrolase-1" evidence="1">
    <location>
        <begin position="23"/>
        <end position="123"/>
    </location>
</feature>
<name>A0ABY9IWX6_9ACTN</name>
<proteinExistence type="predicted"/>
<dbReference type="PANTHER" id="PTHR43798:SF24">
    <property type="entry name" value="CIS-3-ALKYL-4-ALKYLOXETAN-2-ONE DECARBOXYLASE"/>
    <property type="match status" value="1"/>
</dbReference>